<feature type="domain" description="ABC3 transporter permease C-terminal" evidence="8">
    <location>
        <begin position="278"/>
        <end position="406"/>
    </location>
</feature>
<dbReference type="Pfam" id="PF02687">
    <property type="entry name" value="FtsX"/>
    <property type="match status" value="1"/>
</dbReference>
<comment type="subcellular location">
    <subcellularLocation>
        <location evidence="1">Cell membrane</location>
        <topology evidence="1">Multi-pass membrane protein</topology>
    </subcellularLocation>
</comment>
<dbReference type="AlphaFoldDB" id="A0A955HZD7"/>
<dbReference type="PANTHER" id="PTHR30572:SF4">
    <property type="entry name" value="ABC TRANSPORTER PERMEASE YTRF"/>
    <property type="match status" value="1"/>
</dbReference>
<evidence type="ECO:0000256" key="1">
    <source>
        <dbReference type="ARBA" id="ARBA00004651"/>
    </source>
</evidence>
<gene>
    <name evidence="9" type="ORF">KC622_01330</name>
</gene>
<dbReference type="PANTHER" id="PTHR30572">
    <property type="entry name" value="MEMBRANE COMPONENT OF TRANSPORTER-RELATED"/>
    <property type="match status" value="1"/>
</dbReference>
<feature type="transmembrane region" description="Helical" evidence="7">
    <location>
        <begin position="527"/>
        <end position="547"/>
    </location>
</feature>
<evidence type="ECO:0000256" key="2">
    <source>
        <dbReference type="ARBA" id="ARBA00022475"/>
    </source>
</evidence>
<dbReference type="InterPro" id="IPR003838">
    <property type="entry name" value="ABC3_permease_C"/>
</dbReference>
<feature type="transmembrane region" description="Helical" evidence="7">
    <location>
        <begin position="430"/>
        <end position="449"/>
    </location>
</feature>
<protein>
    <submittedName>
        <fullName evidence="9">ABC transporter permease</fullName>
    </submittedName>
</protein>
<feature type="transmembrane region" description="Helical" evidence="7">
    <location>
        <begin position="379"/>
        <end position="401"/>
    </location>
</feature>
<feature type="transmembrane region" description="Helical" evidence="7">
    <location>
        <begin position="329"/>
        <end position="353"/>
    </location>
</feature>
<dbReference type="Proteomes" id="UP000748332">
    <property type="component" value="Unassembled WGS sequence"/>
</dbReference>
<reference evidence="9" key="1">
    <citation type="submission" date="2020-04" db="EMBL/GenBank/DDBJ databases">
        <authorList>
            <person name="Zhang T."/>
        </authorList>
    </citation>
    <scope>NUCLEOTIDE SEQUENCE</scope>
    <source>
        <strain evidence="9">HKST-UBA16</strain>
    </source>
</reference>
<comment type="caution">
    <text evidence="9">The sequence shown here is derived from an EMBL/GenBank/DDBJ whole genome shotgun (WGS) entry which is preliminary data.</text>
</comment>
<evidence type="ECO:0000256" key="4">
    <source>
        <dbReference type="ARBA" id="ARBA00022989"/>
    </source>
</evidence>
<reference evidence="9" key="2">
    <citation type="journal article" date="2021" name="Microbiome">
        <title>Successional dynamics and alternative stable states in a saline activated sludge microbial community over 9 years.</title>
        <authorList>
            <person name="Wang Y."/>
            <person name="Ye J."/>
            <person name="Ju F."/>
            <person name="Liu L."/>
            <person name="Boyd J.A."/>
            <person name="Deng Y."/>
            <person name="Parks D.H."/>
            <person name="Jiang X."/>
            <person name="Yin X."/>
            <person name="Woodcroft B.J."/>
            <person name="Tyson G.W."/>
            <person name="Hugenholtz P."/>
            <person name="Polz M.F."/>
            <person name="Zhang T."/>
        </authorList>
    </citation>
    <scope>NUCLEOTIDE SEQUENCE</scope>
    <source>
        <strain evidence="9">HKST-UBA16</strain>
    </source>
</reference>
<evidence type="ECO:0000313" key="9">
    <source>
        <dbReference type="EMBL" id="MCA9374952.1"/>
    </source>
</evidence>
<dbReference type="InterPro" id="IPR050250">
    <property type="entry name" value="Macrolide_Exporter_MacB"/>
</dbReference>
<evidence type="ECO:0000313" key="10">
    <source>
        <dbReference type="Proteomes" id="UP000748332"/>
    </source>
</evidence>
<evidence type="ECO:0000256" key="7">
    <source>
        <dbReference type="SAM" id="Phobius"/>
    </source>
</evidence>
<accession>A0A955HZD7</accession>
<organism evidence="9 10">
    <name type="scientific">Candidatus Dojkabacteria bacterium</name>
    <dbReference type="NCBI Taxonomy" id="2099670"/>
    <lineage>
        <taxon>Bacteria</taxon>
        <taxon>Candidatus Dojkabacteria</taxon>
    </lineage>
</organism>
<evidence type="ECO:0000259" key="8">
    <source>
        <dbReference type="Pfam" id="PF02687"/>
    </source>
</evidence>
<dbReference type="GO" id="GO:0005886">
    <property type="term" value="C:plasma membrane"/>
    <property type="evidence" value="ECO:0007669"/>
    <property type="project" value="UniProtKB-SubCell"/>
</dbReference>
<proteinExistence type="inferred from homology"/>
<name>A0A955HZD7_9BACT</name>
<feature type="transmembrane region" description="Helical" evidence="7">
    <location>
        <begin position="497"/>
        <end position="515"/>
    </location>
</feature>
<dbReference type="GO" id="GO:0022857">
    <property type="term" value="F:transmembrane transporter activity"/>
    <property type="evidence" value="ECO:0007669"/>
    <property type="project" value="TreeGrafter"/>
</dbReference>
<feature type="non-terminal residue" evidence="9">
    <location>
        <position position="808"/>
    </location>
</feature>
<keyword evidence="5 7" id="KW-0472">Membrane</keyword>
<keyword evidence="4 7" id="KW-1133">Transmembrane helix</keyword>
<sequence>LFKIGLRNSYRRKGTTILILLGTLVGTVLITSSQLIGDSYDHTAEITVRDTLGEIDLIVAPDPVNLNKSTLSVLRQQIADTGETDSIDYINSYSVAIQKGDNGKLLNSVTLLSGDWKSLNKFGSDSSANLQIDEPKEGSLIIHQNVAKSVGVSEGDTLTVYLSGIPKKYIIEKIIQPKGVSGFRKEGTLGSVIINRKDFFQGVPAERQGFNTILVSAKGGVFPDSYDSGSFETMIQDAIYEVFPEGKISETNFIAVTELKSSLKKQIEENALDIMFTVLSGFGIIAGSLLIVNIFTMIAEERESELGIMRAVGIQRSDLVRAFIYEGSVYSLFSSAMGVVLGCGVGYLLITLISRLLSDLLSSFGVDARVFFAATPETLLLSFSLGFIITFVVVTVSSIYISRINIVSAIRQIAPEPLVKSRKRKALSTLFDAVLIISGTMLFSTASRFSALTESTPTKGFFIYLGPLMAFWGASRVIFMLSERFVKLHLIPRVKRILNTVSSALVLSYSVYALYGKNFRDTLNETPAFFLVIGICLIVSTSILLTYNLDIIVYGVKLVLGRIRKLVAVVQVSVKYVADKPGRTTITVLTYAVILFIITLVGIYRYSFSLLIEQGKQNFLDGFDGVVLISDRNNTDTVIKELKDSAGIKLLSEGDSFSITLPDYENFAGDIPQDPGIRVRLQDNKNTDKYTDSATLIDNHFGDGINIEFDSLKDGLKPEKVWEELYNHPDEIFISGKFTGKTKFDIYPHISVGDKVQIQYPGQDKTFTKEVIAVGKFNPQNQGEQPTANLIISDKAIKSDGIIINNDF</sequence>
<evidence type="ECO:0000256" key="6">
    <source>
        <dbReference type="ARBA" id="ARBA00038076"/>
    </source>
</evidence>
<evidence type="ECO:0000256" key="3">
    <source>
        <dbReference type="ARBA" id="ARBA00022692"/>
    </source>
</evidence>
<feature type="transmembrane region" description="Helical" evidence="7">
    <location>
        <begin position="461"/>
        <end position="481"/>
    </location>
</feature>
<dbReference type="EMBL" id="JAGQLM010000052">
    <property type="protein sequence ID" value="MCA9374952.1"/>
    <property type="molecule type" value="Genomic_DNA"/>
</dbReference>
<evidence type="ECO:0000256" key="5">
    <source>
        <dbReference type="ARBA" id="ARBA00023136"/>
    </source>
</evidence>
<comment type="similarity">
    <text evidence="6">Belongs to the ABC-4 integral membrane protein family.</text>
</comment>
<keyword evidence="2" id="KW-1003">Cell membrane</keyword>
<keyword evidence="3 7" id="KW-0812">Transmembrane</keyword>
<feature type="non-terminal residue" evidence="9">
    <location>
        <position position="1"/>
    </location>
</feature>
<feature type="transmembrane region" description="Helical" evidence="7">
    <location>
        <begin position="274"/>
        <end position="299"/>
    </location>
</feature>
<feature type="transmembrane region" description="Helical" evidence="7">
    <location>
        <begin position="584"/>
        <end position="606"/>
    </location>
</feature>